<reference evidence="2 3" key="1">
    <citation type="submission" date="2014-02" db="EMBL/GenBank/DDBJ databases">
        <title>The small core and large imbalanced accessory genome model reveals a collaborative survival strategy of Sorangium cellulosum strains in nature.</title>
        <authorList>
            <person name="Han K."/>
            <person name="Peng R."/>
            <person name="Blom J."/>
            <person name="Li Y.-Z."/>
        </authorList>
    </citation>
    <scope>NUCLEOTIDE SEQUENCE [LARGE SCALE GENOMIC DNA]</scope>
    <source>
        <strain evidence="2 3">So0007-03</strain>
    </source>
</reference>
<organism evidence="2 3">
    <name type="scientific">Sorangium cellulosum</name>
    <name type="common">Polyangium cellulosum</name>
    <dbReference type="NCBI Taxonomy" id="56"/>
    <lineage>
        <taxon>Bacteria</taxon>
        <taxon>Pseudomonadati</taxon>
        <taxon>Myxococcota</taxon>
        <taxon>Polyangia</taxon>
        <taxon>Polyangiales</taxon>
        <taxon>Polyangiaceae</taxon>
        <taxon>Sorangium</taxon>
    </lineage>
</organism>
<evidence type="ECO:0000313" key="2">
    <source>
        <dbReference type="EMBL" id="KYG02997.1"/>
    </source>
</evidence>
<dbReference type="GO" id="GO:0003824">
    <property type="term" value="F:catalytic activity"/>
    <property type="evidence" value="ECO:0007669"/>
    <property type="project" value="UniProtKB-ARBA"/>
</dbReference>
<dbReference type="Proteomes" id="UP000075502">
    <property type="component" value="Unassembled WGS sequence"/>
</dbReference>
<evidence type="ECO:0000256" key="1">
    <source>
        <dbReference type="SAM" id="MobiDB-lite"/>
    </source>
</evidence>
<protein>
    <submittedName>
        <fullName evidence="2">Uncharacterized protein</fullName>
    </submittedName>
</protein>
<dbReference type="InterPro" id="IPR029056">
    <property type="entry name" value="Ribokinase-like"/>
</dbReference>
<feature type="region of interest" description="Disordered" evidence="1">
    <location>
        <begin position="218"/>
        <end position="237"/>
    </location>
</feature>
<comment type="caution">
    <text evidence="2">The sequence shown here is derived from an EMBL/GenBank/DDBJ whole genome shotgun (WGS) entry which is preliminary data.</text>
</comment>
<accession>A0A150TEI9</accession>
<evidence type="ECO:0000313" key="3">
    <source>
        <dbReference type="Proteomes" id="UP000075502"/>
    </source>
</evidence>
<dbReference type="SUPFAM" id="SSF53613">
    <property type="entry name" value="Ribokinase-like"/>
    <property type="match status" value="1"/>
</dbReference>
<proteinExistence type="predicted"/>
<feature type="region of interest" description="Disordered" evidence="1">
    <location>
        <begin position="46"/>
        <end position="69"/>
    </location>
</feature>
<sequence>MSDLSWIDRADQQVAEYRRAPPAAAAELDAAAMALAAVARVLRGELPPPRMGAAPGRHRGGRQRREAADDGRELVTAILGAVAGRWRELDQRQGGAEAGVGGACGGELAGREEPAEFLGEAAASAAILAAGDAETAAEASWCRPDRAPNASCASGARAGRCAARPRGSSATNHGAGDSVAGALAFFLARGRTIEETCRLPDRTAPWCCREAIRSRSGPTRRAMTPAGSANACRSPAV</sequence>
<gene>
    <name evidence="2" type="ORF">BE21_53790</name>
</gene>
<dbReference type="EMBL" id="JEME01002836">
    <property type="protein sequence ID" value="KYG02997.1"/>
    <property type="molecule type" value="Genomic_DNA"/>
</dbReference>
<name>A0A150TEI9_SORCE</name>
<dbReference type="AlphaFoldDB" id="A0A150TEI9"/>